<dbReference type="SUPFAM" id="SSF117281">
    <property type="entry name" value="Kelch motif"/>
    <property type="match status" value="2"/>
</dbReference>
<feature type="compositionally biased region" description="Low complexity" evidence="1">
    <location>
        <begin position="1029"/>
        <end position="1040"/>
    </location>
</feature>
<feature type="region of interest" description="Disordered" evidence="1">
    <location>
        <begin position="775"/>
        <end position="810"/>
    </location>
</feature>
<evidence type="ECO:0000313" key="3">
    <source>
        <dbReference type="Proteomes" id="UP000239649"/>
    </source>
</evidence>
<sequence>MCCGRLRPFLERRPQLCILSDDGRQHVNLTPAGINLGGGTPGHGGAAALLPSPLASLGAGKLPGAGGGAAGAAATSDQVAAAVMPGVAAAQSAAKDYKKWDALTKEIFQYVRAKGVATFNQIDAHVKASPYCAKQIAATGIPLHQWRSQFFLHKRRNIFRLQGPVVSLSSYVPDAPDESASEASSSAAAGPEEFPPLPGSSSATPTAAAAPAAAPAASGSGGGSTPVAAAAPAAAPAGNPLLAAFAAERQQMEALRDDVQSKLASFKALSELQKENAGLRAACVTLGRELLSLKSEFTAFQQQTQAALGALSSGGGAGSSPGVIAAAGGAATPPGPPSLSAMLQQQVTAAASPVAEPQPAAASPSGPQQLAAAAPTNNTPSGVQELQAMQAALSAVPEPSAPAVTSMPPLPLHTPATAPLVAAPAPPATPMHPGELVLVGGHDGGAWLDSVDFFSPLQCMWASLPQLGKPRSFCAAVATASEVFVVSGGNGVEWFDSVARYDRAAGLMGGWTELAPLQVARGSLSAGLAGGYLFAYGGGKPNEQYNVVEWYDPQSNRWLPGPPLQKKRFALGGASLGGALYAVGGFDGSSYLQCAERLDPRTDRWEVLPCSMVSQRGGHAVSAAGDTLYEPAGPPPGLSSFKPPAASSAPPPLEPPPPPLVAAAPAAANGPAPPAPAAAPRPSTAPAARPPTPQASTEEIRAAVVDYLKNKPSQKDLLNRLGVYLRSRRLAPEGQLKKFLQQHCQGRVVLRDTQPGVGADVVQLAEAAAAERSAALERAAAAGTPPPPRIHAPPPERPTSSGGASADTSFDPSWMEQKLMEHCVEIQCSGGQPALPGLGQFCIEKLGMQMRGRLRPFLERRPQLCILSDDGRQHVNLTPAGINLGGGTPGHGGAAALLPSPLASLGAGKLPGAGGGAAGAAATSDQVAAAVMPGVAAAQSAAKDYKKWDALTKEIFQYVRAKGVATFNQIDAHVKASPYCAKQIAATGIPLHQWRSQFFLHKRRNIFRLQGPVVSLSSYVPDAPDESASEASSSAAAGPEEFPPLPGSSSATPTAAAAPAAAPAASGSGGGSTPVAAAAPAAAPAGNPLLAAFAAERQQMEALRDDVQSKLASFKALSELQKENAGLRAACVTLGRELLSLKSEFTAFQQQTQAALGALSSGGGAGSSPGVIAAAGGAATPPGPPSLSAMLQQQVTAAASPVAEPQPAAASPSGPQQLAAAAPTNNTPSGVQELQAMQAALSAVPEPSAPAVTSMPPLPLHTPATAPLVAAPAPPATPMHPGELVLVGGHDGGAWLDSVDFFSPLQCMWASLPQLGKPRSFCAAVATASEVFVVGGGNGVEWFDSVARYDRAAGLMGGWTELAPLQVARGSLSAGLAGGYLFAYGGGKPNEQYNVVEWYDPQSNRWLPGPPLQKKRFALGGASLGGALYAVGGFDGSSYLQCAERLDPRTDRWEVLPCSMVSQRGGHAVSAAGDTLYVIGGFDGVQAMPSCELFEPRTNTWRAIADMGDSRAYGSSATLGSTVFAVGGLQSDMQTHAVLIERYDAAADSWQHVELPSNANPRRSFLAACGLE</sequence>
<dbReference type="STRING" id="554055.A0A2P6VIF0"/>
<feature type="compositionally biased region" description="Polar residues" evidence="1">
    <location>
        <begin position="799"/>
        <end position="810"/>
    </location>
</feature>
<feature type="compositionally biased region" description="Pro residues" evidence="1">
    <location>
        <begin position="649"/>
        <end position="660"/>
    </location>
</feature>
<reference evidence="2 3" key="1">
    <citation type="journal article" date="2018" name="Plant J.">
        <title>Genome sequences of Chlorella sorokiniana UTEX 1602 and Micractinium conductrix SAG 241.80: implications to maltose excretion by a green alga.</title>
        <authorList>
            <person name="Arriola M.B."/>
            <person name="Velmurugan N."/>
            <person name="Zhang Y."/>
            <person name="Plunkett M.H."/>
            <person name="Hondzo H."/>
            <person name="Barney B.M."/>
        </authorList>
    </citation>
    <scope>NUCLEOTIDE SEQUENCE [LARGE SCALE GENOMIC DNA]</scope>
    <source>
        <strain evidence="2 3">SAG 241.80</strain>
    </source>
</reference>
<feature type="compositionally biased region" description="Low complexity" evidence="1">
    <location>
        <begin position="1047"/>
        <end position="1056"/>
    </location>
</feature>
<dbReference type="InterPro" id="IPR006652">
    <property type="entry name" value="Kelch_1"/>
</dbReference>
<dbReference type="PANTHER" id="PTHR46034:SF7">
    <property type="entry name" value="INFLUENZA VIRUS NS1A-BINDING PROTEIN"/>
    <property type="match status" value="1"/>
</dbReference>
<dbReference type="Proteomes" id="UP000239649">
    <property type="component" value="Unassembled WGS sequence"/>
</dbReference>
<comment type="caution">
    <text evidence="2">The sequence shown here is derived from an EMBL/GenBank/DDBJ whole genome shotgun (WGS) entry which is preliminary data.</text>
</comment>
<dbReference type="Pfam" id="PF24681">
    <property type="entry name" value="Kelch_KLHDC2_KLHL20_DRC7"/>
    <property type="match status" value="1"/>
</dbReference>
<evidence type="ECO:0000256" key="1">
    <source>
        <dbReference type="SAM" id="MobiDB-lite"/>
    </source>
</evidence>
<dbReference type="PANTHER" id="PTHR46034">
    <property type="match status" value="1"/>
</dbReference>
<feature type="region of interest" description="Disordered" evidence="1">
    <location>
        <begin position="328"/>
        <end position="381"/>
    </location>
</feature>
<evidence type="ECO:0000313" key="2">
    <source>
        <dbReference type="EMBL" id="PSC73864.1"/>
    </source>
</evidence>
<feature type="compositionally biased region" description="Pro residues" evidence="1">
    <location>
        <begin position="784"/>
        <end position="797"/>
    </location>
</feature>
<dbReference type="EMBL" id="LHPF02000006">
    <property type="protein sequence ID" value="PSC73864.1"/>
    <property type="molecule type" value="Genomic_DNA"/>
</dbReference>
<dbReference type="InterPro" id="IPR015915">
    <property type="entry name" value="Kelch-typ_b-propeller"/>
</dbReference>
<name>A0A2P6VIF0_9CHLO</name>
<feature type="region of interest" description="Disordered" evidence="1">
    <location>
        <begin position="177"/>
        <end position="208"/>
    </location>
</feature>
<dbReference type="SMART" id="SM00612">
    <property type="entry name" value="Kelch"/>
    <property type="match status" value="9"/>
</dbReference>
<dbReference type="InterPro" id="IPR044832">
    <property type="entry name" value="NRP-like"/>
</dbReference>
<gene>
    <name evidence="2" type="ORF">C2E20_3133</name>
</gene>
<feature type="compositionally biased region" description="Low complexity" evidence="1">
    <location>
        <begin position="349"/>
        <end position="375"/>
    </location>
</feature>
<feature type="compositionally biased region" description="Low complexity" evidence="1">
    <location>
        <begin position="199"/>
        <end position="208"/>
    </location>
</feature>
<feature type="compositionally biased region" description="Low complexity" evidence="1">
    <location>
        <begin position="181"/>
        <end position="192"/>
    </location>
</feature>
<dbReference type="GO" id="GO:0034976">
    <property type="term" value="P:response to endoplasmic reticulum stress"/>
    <property type="evidence" value="ECO:0007669"/>
    <property type="project" value="InterPro"/>
</dbReference>
<proteinExistence type="predicted"/>
<accession>A0A2P6VIF0</accession>
<feature type="region of interest" description="Disordered" evidence="1">
    <location>
        <begin position="625"/>
        <end position="697"/>
    </location>
</feature>
<feature type="region of interest" description="Disordered" evidence="1">
    <location>
        <begin position="1025"/>
        <end position="1056"/>
    </location>
</feature>
<protein>
    <submittedName>
        <fullName evidence="2">Galactose oxidase</fullName>
    </submittedName>
</protein>
<keyword evidence="3" id="KW-1185">Reference proteome</keyword>
<feature type="compositionally biased region" description="Low complexity" evidence="1">
    <location>
        <begin position="661"/>
        <end position="670"/>
    </location>
</feature>
<feature type="region of interest" description="Disordered" evidence="1">
    <location>
        <begin position="1176"/>
        <end position="1229"/>
    </location>
</feature>
<dbReference type="OrthoDB" id="45365at2759"/>
<organism evidence="2 3">
    <name type="scientific">Micractinium conductrix</name>
    <dbReference type="NCBI Taxonomy" id="554055"/>
    <lineage>
        <taxon>Eukaryota</taxon>
        <taxon>Viridiplantae</taxon>
        <taxon>Chlorophyta</taxon>
        <taxon>core chlorophytes</taxon>
        <taxon>Trebouxiophyceae</taxon>
        <taxon>Chlorellales</taxon>
        <taxon>Chlorellaceae</taxon>
        <taxon>Chlorella clade</taxon>
        <taxon>Micractinium</taxon>
    </lineage>
</organism>
<dbReference type="Pfam" id="PF01344">
    <property type="entry name" value="Kelch_1"/>
    <property type="match status" value="2"/>
</dbReference>
<feature type="compositionally biased region" description="Low complexity" evidence="1">
    <location>
        <begin position="1197"/>
        <end position="1223"/>
    </location>
</feature>
<dbReference type="Gene3D" id="2.120.10.80">
    <property type="entry name" value="Kelch-type beta propeller"/>
    <property type="match status" value="3"/>
</dbReference>